<dbReference type="EMBL" id="MPUH01000012">
    <property type="protein sequence ID" value="OMJ95417.1"/>
    <property type="molecule type" value="Genomic_DNA"/>
</dbReference>
<dbReference type="Proteomes" id="UP000187209">
    <property type="component" value="Unassembled WGS sequence"/>
</dbReference>
<name>A0A1R2D2B3_9CILI</name>
<dbReference type="AlphaFoldDB" id="A0A1R2D2B3"/>
<protein>
    <submittedName>
        <fullName evidence="2">Uncharacterized protein</fullName>
    </submittedName>
</protein>
<organism evidence="2 3">
    <name type="scientific">Stentor coeruleus</name>
    <dbReference type="NCBI Taxonomy" id="5963"/>
    <lineage>
        <taxon>Eukaryota</taxon>
        <taxon>Sar</taxon>
        <taxon>Alveolata</taxon>
        <taxon>Ciliophora</taxon>
        <taxon>Postciliodesmatophora</taxon>
        <taxon>Heterotrichea</taxon>
        <taxon>Heterotrichida</taxon>
        <taxon>Stentoridae</taxon>
        <taxon>Stentor</taxon>
    </lineage>
</organism>
<accession>A0A1R2D2B3</accession>
<proteinExistence type="predicted"/>
<gene>
    <name evidence="2" type="ORF">SteCoe_1178</name>
</gene>
<evidence type="ECO:0000313" key="3">
    <source>
        <dbReference type="Proteomes" id="UP000187209"/>
    </source>
</evidence>
<keyword evidence="1" id="KW-0175">Coiled coil</keyword>
<evidence type="ECO:0000313" key="2">
    <source>
        <dbReference type="EMBL" id="OMJ95417.1"/>
    </source>
</evidence>
<comment type="caution">
    <text evidence="2">The sequence shown here is derived from an EMBL/GenBank/DDBJ whole genome shotgun (WGS) entry which is preliminary data.</text>
</comment>
<keyword evidence="3" id="KW-1185">Reference proteome</keyword>
<feature type="coiled-coil region" evidence="1">
    <location>
        <begin position="80"/>
        <end position="180"/>
    </location>
</feature>
<reference evidence="2 3" key="1">
    <citation type="submission" date="2016-11" db="EMBL/GenBank/DDBJ databases">
        <title>The macronuclear genome of Stentor coeruleus: a giant cell with tiny introns.</title>
        <authorList>
            <person name="Slabodnick M."/>
            <person name="Ruby J.G."/>
            <person name="Reiff S.B."/>
            <person name="Swart E.C."/>
            <person name="Gosai S."/>
            <person name="Prabakaran S."/>
            <person name="Witkowska E."/>
            <person name="Larue G.E."/>
            <person name="Fisher S."/>
            <person name="Freeman R.M."/>
            <person name="Gunawardena J."/>
            <person name="Chu W."/>
            <person name="Stover N.A."/>
            <person name="Gregory B.D."/>
            <person name="Nowacki M."/>
            <person name="Derisi J."/>
            <person name="Roy S.W."/>
            <person name="Marshall W.F."/>
            <person name="Sood P."/>
        </authorList>
    </citation>
    <scope>NUCLEOTIDE SEQUENCE [LARGE SCALE GENOMIC DNA]</scope>
    <source>
        <strain evidence="2">WM001</strain>
    </source>
</reference>
<sequence length="342" mass="40527">MGLCCIKADDAIPDSPSHNPQPIIANEVKNYHKEISRDDDLLSKDIIEKLLPTDENISFDRTSSKDFKEENKEKNVYIEKEKYEDLLNEYNNSEHKLNELKGAKEKLEIEKAEVKDKYKQLQILYKESIERYEILETESKELKKSNEELKKSNKEYKKSIESIQTENTNLNKQLEETKNLLCKNDLNLNKYKIEIEIKDQNIKNLTFDYQNVISKLEDIENINKKIIQNNIISTELNSKLNNDILKLKDEKRELNEKYKSIEKEHKDYENKIGGITLEVFKNAEIKALKNELEIMQNNLIEIESKYRELQKKYVETRNGDSTEYYKKVINELQNTINFSGYY</sequence>
<evidence type="ECO:0000256" key="1">
    <source>
        <dbReference type="SAM" id="Coils"/>
    </source>
</evidence>
<feature type="coiled-coil region" evidence="1">
    <location>
        <begin position="237"/>
        <end position="312"/>
    </location>
</feature>